<dbReference type="AlphaFoldDB" id="Q4TDT6"/>
<feature type="non-terminal residue" evidence="2">
    <location>
        <position position="272"/>
    </location>
</feature>
<comment type="caution">
    <text evidence="2">The sequence shown here is derived from an EMBL/GenBank/DDBJ whole genome shotgun (WGS) entry which is preliminary data.</text>
</comment>
<feature type="region of interest" description="Disordered" evidence="1">
    <location>
        <begin position="1"/>
        <end position="272"/>
    </location>
</feature>
<reference evidence="2" key="2">
    <citation type="submission" date="2004-02" db="EMBL/GenBank/DDBJ databases">
        <authorList>
            <consortium name="Genoscope"/>
            <consortium name="Whitehead Institute Centre for Genome Research"/>
        </authorList>
    </citation>
    <scope>NUCLEOTIDE SEQUENCE</scope>
</reference>
<dbReference type="EMBL" id="CAAE01006042">
    <property type="protein sequence ID" value="CAF88946.1"/>
    <property type="molecule type" value="Genomic_DNA"/>
</dbReference>
<evidence type="ECO:0000313" key="2">
    <source>
        <dbReference type="EMBL" id="CAF88946.1"/>
    </source>
</evidence>
<reference evidence="2" key="1">
    <citation type="journal article" date="2004" name="Nature">
        <title>Genome duplication in the teleost fish Tetraodon nigroviridis reveals the early vertebrate proto-karyotype.</title>
        <authorList>
            <person name="Jaillon O."/>
            <person name="Aury J.-M."/>
            <person name="Brunet F."/>
            <person name="Petit J.-L."/>
            <person name="Stange-Thomann N."/>
            <person name="Mauceli E."/>
            <person name="Bouneau L."/>
            <person name="Fischer C."/>
            <person name="Ozouf-Costaz C."/>
            <person name="Bernot A."/>
            <person name="Nicaud S."/>
            <person name="Jaffe D."/>
            <person name="Fisher S."/>
            <person name="Lutfalla G."/>
            <person name="Dossat C."/>
            <person name="Segurens B."/>
            <person name="Dasilva C."/>
            <person name="Salanoubat M."/>
            <person name="Levy M."/>
            <person name="Boudet N."/>
            <person name="Castellano S."/>
            <person name="Anthouard V."/>
            <person name="Jubin C."/>
            <person name="Castelli V."/>
            <person name="Katinka M."/>
            <person name="Vacherie B."/>
            <person name="Biemont C."/>
            <person name="Skalli Z."/>
            <person name="Cattolico L."/>
            <person name="Poulain J."/>
            <person name="De Berardinis V."/>
            <person name="Cruaud C."/>
            <person name="Duprat S."/>
            <person name="Brottier P."/>
            <person name="Coutanceau J.-P."/>
            <person name="Gouzy J."/>
            <person name="Parra G."/>
            <person name="Lardier G."/>
            <person name="Chapple C."/>
            <person name="McKernan K.J."/>
            <person name="McEwan P."/>
            <person name="Bosak S."/>
            <person name="Kellis M."/>
            <person name="Volff J.-N."/>
            <person name="Guigo R."/>
            <person name="Zody M.C."/>
            <person name="Mesirov J."/>
            <person name="Lindblad-Toh K."/>
            <person name="Birren B."/>
            <person name="Nusbaum C."/>
            <person name="Kahn D."/>
            <person name="Robinson-Rechavi M."/>
            <person name="Laudet V."/>
            <person name="Schachter V."/>
            <person name="Quetier F."/>
            <person name="Saurin W."/>
            <person name="Scarpelli C."/>
            <person name="Wincker P."/>
            <person name="Lander E.S."/>
            <person name="Weissenbach J."/>
            <person name="Roest Crollius H."/>
        </authorList>
    </citation>
    <scope>NUCLEOTIDE SEQUENCE [LARGE SCALE GENOMIC DNA]</scope>
</reference>
<sequence length="272" mass="27217">MPKAPEPKVSQPQSQPVNSAPKKKPATTVRFPANSKPPLGRTPPASPASKPENRTAQPKGGAKPTQAVLPLTVKKTAAKTRPAEDAPAANGPAETAAEAPGSVPQEPPLTAPVLDPVVPAADSNTPAEAPAAAPEQSSLAPVPDTESPEAHVPEPPLTAPLPQEAPEETGHTPPTPVETLISVSEMSGTTQPTEDSRPGSGGPAGGSPWRAGGALLSELDSEEVSGSQQGASELSAPGVLEGTESMDDLGDGSLKGAIDTEGASAGSPDFEK</sequence>
<dbReference type="OrthoDB" id="8951351at2759"/>
<accession>Q4TDT6</accession>
<feature type="compositionally biased region" description="Low complexity" evidence="1">
    <location>
        <begin position="86"/>
        <end position="101"/>
    </location>
</feature>
<evidence type="ECO:0000256" key="1">
    <source>
        <dbReference type="SAM" id="MobiDB-lite"/>
    </source>
</evidence>
<organism evidence="2">
    <name type="scientific">Tetraodon nigroviridis</name>
    <name type="common">Spotted green pufferfish</name>
    <name type="synonym">Chelonodon nigroviridis</name>
    <dbReference type="NCBI Taxonomy" id="99883"/>
    <lineage>
        <taxon>Eukaryota</taxon>
        <taxon>Metazoa</taxon>
        <taxon>Chordata</taxon>
        <taxon>Craniata</taxon>
        <taxon>Vertebrata</taxon>
        <taxon>Euteleostomi</taxon>
        <taxon>Actinopterygii</taxon>
        <taxon>Neopterygii</taxon>
        <taxon>Teleostei</taxon>
        <taxon>Neoteleostei</taxon>
        <taxon>Acanthomorphata</taxon>
        <taxon>Eupercaria</taxon>
        <taxon>Tetraodontiformes</taxon>
        <taxon>Tetradontoidea</taxon>
        <taxon>Tetraodontidae</taxon>
        <taxon>Tetraodon</taxon>
    </lineage>
</organism>
<name>Q4TDT6_TETNG</name>
<dbReference type="KEGG" id="tng:GSTEN00002633G001"/>
<feature type="compositionally biased region" description="Polar residues" evidence="1">
    <location>
        <begin position="181"/>
        <end position="193"/>
    </location>
</feature>
<feature type="compositionally biased region" description="Low complexity" evidence="1">
    <location>
        <begin position="120"/>
        <end position="141"/>
    </location>
</feature>
<proteinExistence type="predicted"/>
<protein>
    <submittedName>
        <fullName evidence="2">(spotted green pufferfish) hypothetical protein</fullName>
    </submittedName>
</protein>
<gene>
    <name evidence="2" type="ORF">GSTENG00002633001</name>
</gene>